<keyword evidence="3" id="KW-1185">Reference proteome</keyword>
<evidence type="ECO:0000256" key="1">
    <source>
        <dbReference type="SAM" id="MobiDB-lite"/>
    </source>
</evidence>
<reference evidence="2" key="1">
    <citation type="submission" date="2022-10" db="EMBL/GenBank/DDBJ databases">
        <title>Determination and structural analysis of whole genome sequence of Sarocladium strictum F4-1.</title>
        <authorList>
            <person name="Hu L."/>
            <person name="Jiang Y."/>
        </authorList>
    </citation>
    <scope>NUCLEOTIDE SEQUENCE</scope>
    <source>
        <strain evidence="2">F4-1</strain>
    </source>
</reference>
<evidence type="ECO:0000313" key="3">
    <source>
        <dbReference type="Proteomes" id="UP001175261"/>
    </source>
</evidence>
<proteinExistence type="predicted"/>
<dbReference type="InterPro" id="IPR021833">
    <property type="entry name" value="DUF3425"/>
</dbReference>
<evidence type="ECO:0008006" key="4">
    <source>
        <dbReference type="Google" id="ProtNLM"/>
    </source>
</evidence>
<evidence type="ECO:0000313" key="2">
    <source>
        <dbReference type="EMBL" id="KAK0389995.1"/>
    </source>
</evidence>
<dbReference type="AlphaFoldDB" id="A0AA39GMA0"/>
<organism evidence="2 3">
    <name type="scientific">Sarocladium strictum</name>
    <name type="common">Black bundle disease fungus</name>
    <name type="synonym">Acremonium strictum</name>
    <dbReference type="NCBI Taxonomy" id="5046"/>
    <lineage>
        <taxon>Eukaryota</taxon>
        <taxon>Fungi</taxon>
        <taxon>Dikarya</taxon>
        <taxon>Ascomycota</taxon>
        <taxon>Pezizomycotina</taxon>
        <taxon>Sordariomycetes</taxon>
        <taxon>Hypocreomycetidae</taxon>
        <taxon>Hypocreales</taxon>
        <taxon>Sarocladiaceae</taxon>
        <taxon>Sarocladium</taxon>
    </lineage>
</organism>
<dbReference type="Proteomes" id="UP001175261">
    <property type="component" value="Unassembled WGS sequence"/>
</dbReference>
<gene>
    <name evidence="2" type="ORF">NLU13_3568</name>
</gene>
<comment type="caution">
    <text evidence="2">The sequence shown here is derived from an EMBL/GenBank/DDBJ whole genome shotgun (WGS) entry which is preliminary data.</text>
</comment>
<dbReference type="PANTHER" id="PTHR37012">
    <property type="entry name" value="B-ZIP TRANSCRIPTION FACTOR (EUROFUNG)-RELATED"/>
    <property type="match status" value="1"/>
</dbReference>
<feature type="compositionally biased region" description="Basic and acidic residues" evidence="1">
    <location>
        <begin position="15"/>
        <end position="25"/>
    </location>
</feature>
<dbReference type="Pfam" id="PF11905">
    <property type="entry name" value="DUF3425"/>
    <property type="match status" value="1"/>
</dbReference>
<sequence>MTNAGNWKSRFTQEQLDRKRATDRAAHKKSRQRSKLATAELEQRLQLAVAGDRGTLINRLLADNARLQRSLDFYRSRLETILQAGQECLAEEDDVSSKEQDASNSASHQGDAAPVGGTILAQESSFEFVPSKDSILHEISSFSSMSPTDDDPAAEEPRHCPTNEVIDAVMTWKMFSGKAAAGLDFISERLCMASNPPCQSLNLKNLEQAVSSESAYEDILEHLLYDAPTPIQKISETTGDRASRTVALSEIERQRRAAAICACENSRRWRCHFRSKVEYITLFWAQYRYYLFLICPTSENYERCFPWHRPQPAQFVSRHPSFIDFLVWPRLRAHLTLNWHKYSAHDLIASLIQSFEVRCPTVEHGCWIKAKPDLSGLELDESFERIVRNIENLVTNDEFYRQYPDLFAMANSRADKVTASPLCRHLTSPRRQVPSVAKVTKPSRRTALAKAKRNLRSAAAIEDRADVDEELREALRRDNDRASSSTAYTDGSMGDLGDGQVASVYFDHTLFPLDTMFGSSELAALASMANLDFASFTNSQEAPETGT</sequence>
<dbReference type="EMBL" id="JAPDFR010000002">
    <property type="protein sequence ID" value="KAK0389995.1"/>
    <property type="molecule type" value="Genomic_DNA"/>
</dbReference>
<name>A0AA39GMA0_SARSR</name>
<dbReference type="PANTHER" id="PTHR37012:SF7">
    <property type="entry name" value="B-ZIP TRANSCRIPTION FACTOR (EUROFUNG)-RELATED"/>
    <property type="match status" value="1"/>
</dbReference>
<feature type="compositionally biased region" description="Polar residues" evidence="1">
    <location>
        <begin position="1"/>
        <end position="14"/>
    </location>
</feature>
<feature type="region of interest" description="Disordered" evidence="1">
    <location>
        <begin position="92"/>
        <end position="114"/>
    </location>
</feature>
<feature type="region of interest" description="Disordered" evidence="1">
    <location>
        <begin position="1"/>
        <end position="37"/>
    </location>
</feature>
<accession>A0AA39GMA0</accession>
<protein>
    <recommendedName>
        <fullName evidence="4">BZIP domain-containing protein</fullName>
    </recommendedName>
</protein>